<evidence type="ECO:0000313" key="1">
    <source>
        <dbReference type="EMBL" id="KAK4126336.1"/>
    </source>
</evidence>
<accession>A0AAN6Z5V5</accession>
<organism evidence="1 2">
    <name type="scientific">Parathielavia appendiculata</name>
    <dbReference type="NCBI Taxonomy" id="2587402"/>
    <lineage>
        <taxon>Eukaryota</taxon>
        <taxon>Fungi</taxon>
        <taxon>Dikarya</taxon>
        <taxon>Ascomycota</taxon>
        <taxon>Pezizomycotina</taxon>
        <taxon>Sordariomycetes</taxon>
        <taxon>Sordariomycetidae</taxon>
        <taxon>Sordariales</taxon>
        <taxon>Chaetomiaceae</taxon>
        <taxon>Parathielavia</taxon>
    </lineage>
</organism>
<dbReference type="EMBL" id="MU853225">
    <property type="protein sequence ID" value="KAK4126336.1"/>
    <property type="molecule type" value="Genomic_DNA"/>
</dbReference>
<gene>
    <name evidence="1" type="ORF">N657DRAFT_303141</name>
</gene>
<protein>
    <submittedName>
        <fullName evidence="1">Uncharacterized protein</fullName>
    </submittedName>
</protein>
<reference evidence="1" key="2">
    <citation type="submission" date="2023-05" db="EMBL/GenBank/DDBJ databases">
        <authorList>
            <consortium name="Lawrence Berkeley National Laboratory"/>
            <person name="Steindorff A."/>
            <person name="Hensen N."/>
            <person name="Bonometti L."/>
            <person name="Westerberg I."/>
            <person name="Brannstrom I.O."/>
            <person name="Guillou S."/>
            <person name="Cros-Aarteil S."/>
            <person name="Calhoun S."/>
            <person name="Haridas S."/>
            <person name="Kuo A."/>
            <person name="Mondo S."/>
            <person name="Pangilinan J."/>
            <person name="Riley R."/>
            <person name="Labutti K."/>
            <person name="Andreopoulos B."/>
            <person name="Lipzen A."/>
            <person name="Chen C."/>
            <person name="Yanf M."/>
            <person name="Daum C."/>
            <person name="Ng V."/>
            <person name="Clum A."/>
            <person name="Ohm R."/>
            <person name="Martin F."/>
            <person name="Silar P."/>
            <person name="Natvig D."/>
            <person name="Lalanne C."/>
            <person name="Gautier V."/>
            <person name="Ament-Velasquez S.L."/>
            <person name="Kruys A."/>
            <person name="Hutchinson M.I."/>
            <person name="Powell A.J."/>
            <person name="Barry K."/>
            <person name="Miller A.N."/>
            <person name="Grigoriev I.V."/>
            <person name="Debuchy R."/>
            <person name="Gladieux P."/>
            <person name="Thoren M.H."/>
            <person name="Johannesson H."/>
        </authorList>
    </citation>
    <scope>NUCLEOTIDE SEQUENCE</scope>
    <source>
        <strain evidence="1">CBS 731.68</strain>
    </source>
</reference>
<reference evidence="1" key="1">
    <citation type="journal article" date="2023" name="Mol. Phylogenet. Evol.">
        <title>Genome-scale phylogeny and comparative genomics of the fungal order Sordariales.</title>
        <authorList>
            <person name="Hensen N."/>
            <person name="Bonometti L."/>
            <person name="Westerberg I."/>
            <person name="Brannstrom I.O."/>
            <person name="Guillou S."/>
            <person name="Cros-Aarteil S."/>
            <person name="Calhoun S."/>
            <person name="Haridas S."/>
            <person name="Kuo A."/>
            <person name="Mondo S."/>
            <person name="Pangilinan J."/>
            <person name="Riley R."/>
            <person name="LaButti K."/>
            <person name="Andreopoulos B."/>
            <person name="Lipzen A."/>
            <person name="Chen C."/>
            <person name="Yan M."/>
            <person name="Daum C."/>
            <person name="Ng V."/>
            <person name="Clum A."/>
            <person name="Steindorff A."/>
            <person name="Ohm R.A."/>
            <person name="Martin F."/>
            <person name="Silar P."/>
            <person name="Natvig D.O."/>
            <person name="Lalanne C."/>
            <person name="Gautier V."/>
            <person name="Ament-Velasquez S.L."/>
            <person name="Kruys A."/>
            <person name="Hutchinson M.I."/>
            <person name="Powell A.J."/>
            <person name="Barry K."/>
            <person name="Miller A.N."/>
            <person name="Grigoriev I.V."/>
            <person name="Debuchy R."/>
            <person name="Gladieux P."/>
            <person name="Hiltunen Thoren M."/>
            <person name="Johannesson H."/>
        </authorList>
    </citation>
    <scope>NUCLEOTIDE SEQUENCE</scope>
    <source>
        <strain evidence="1">CBS 731.68</strain>
    </source>
</reference>
<keyword evidence="2" id="KW-1185">Reference proteome</keyword>
<dbReference type="AlphaFoldDB" id="A0AAN6Z5V5"/>
<evidence type="ECO:0000313" key="2">
    <source>
        <dbReference type="Proteomes" id="UP001302602"/>
    </source>
</evidence>
<comment type="caution">
    <text evidence="1">The sequence shown here is derived from an EMBL/GenBank/DDBJ whole genome shotgun (WGS) entry which is preliminary data.</text>
</comment>
<dbReference type="GeneID" id="87823465"/>
<sequence length="200" mass="23493">MPPKEPRQGLEELRDGILKIMFPSNWLCRQRTAYRACCICVARSFRSVCCAALWTTAPKLFGWPACLYCQLRRLVRPPLIMRPSGPFVRELLLNRQIKIRHFWIGRRRVETPEEALPSFDAYQYSLLIKPSMGRDQRRPTSRYARLSPGMEWSPPRRWQAVKGETMPQTVEKNASLRKQQRKLLFLLCSIRTSGTRFRIP</sequence>
<name>A0AAN6Z5V5_9PEZI</name>
<dbReference type="Proteomes" id="UP001302602">
    <property type="component" value="Unassembled WGS sequence"/>
</dbReference>
<proteinExistence type="predicted"/>
<dbReference type="RefSeq" id="XP_062650107.1">
    <property type="nucleotide sequence ID" value="XM_062786697.1"/>
</dbReference>